<feature type="transmembrane region" description="Helical" evidence="13">
    <location>
        <begin position="92"/>
        <end position="110"/>
    </location>
</feature>
<evidence type="ECO:0000256" key="10">
    <source>
        <dbReference type="ARBA" id="ARBA00022989"/>
    </source>
</evidence>
<dbReference type="PANTHER" id="PTHR35864:SF1">
    <property type="entry name" value="ZINC METALLOPROTEASE YWHC-RELATED"/>
    <property type="match status" value="1"/>
</dbReference>
<sequence length="232" mass="24720">MPDIGVALLYFAVFLFSTTLHEAAHAWAALRGGDPTAYHGGQVSLDPWPHVRREPFGMVVLPLISVLIAGWPLGFASAPYDPTWAERHPRRAAWMALAGPASNFALVLLAGGLLRVGALAGVFTAPESITFGALAAADLAHWETIGRVLSVVFSLNLLLTAFNLLPLPPLDGSAVLALGLAPETARRYQGFLRGTPMLGWIGLYAAWQLFDVVFDPIFTGAASLLYPGVTYG</sequence>
<keyword evidence="11" id="KW-0482">Metalloprotease</keyword>
<evidence type="ECO:0000256" key="12">
    <source>
        <dbReference type="ARBA" id="ARBA00023136"/>
    </source>
</evidence>
<organism evidence="15 16">
    <name type="scientific">Roseisolibacter agri</name>
    <dbReference type="NCBI Taxonomy" id="2014610"/>
    <lineage>
        <taxon>Bacteria</taxon>
        <taxon>Pseudomonadati</taxon>
        <taxon>Gemmatimonadota</taxon>
        <taxon>Gemmatimonadia</taxon>
        <taxon>Gemmatimonadales</taxon>
        <taxon>Gemmatimonadaceae</taxon>
        <taxon>Roseisolibacter</taxon>
    </lineage>
</organism>
<protein>
    <submittedName>
        <fullName evidence="15">Peptidase M50</fullName>
    </submittedName>
</protein>
<dbReference type="GO" id="GO:0006508">
    <property type="term" value="P:proteolysis"/>
    <property type="evidence" value="ECO:0007669"/>
    <property type="project" value="UniProtKB-KW"/>
</dbReference>
<keyword evidence="12 13" id="KW-0472">Membrane</keyword>
<evidence type="ECO:0000256" key="13">
    <source>
        <dbReference type="SAM" id="Phobius"/>
    </source>
</evidence>
<evidence type="ECO:0000256" key="4">
    <source>
        <dbReference type="ARBA" id="ARBA00022475"/>
    </source>
</evidence>
<dbReference type="InterPro" id="IPR052348">
    <property type="entry name" value="Metallopeptidase_M50B"/>
</dbReference>
<dbReference type="CDD" id="cd06158">
    <property type="entry name" value="S2P-M50_like_1"/>
    <property type="match status" value="1"/>
</dbReference>
<evidence type="ECO:0000256" key="11">
    <source>
        <dbReference type="ARBA" id="ARBA00023049"/>
    </source>
</evidence>
<evidence type="ECO:0000256" key="5">
    <source>
        <dbReference type="ARBA" id="ARBA00022670"/>
    </source>
</evidence>
<evidence type="ECO:0000256" key="3">
    <source>
        <dbReference type="ARBA" id="ARBA00007931"/>
    </source>
</evidence>
<keyword evidence="8" id="KW-0378">Hydrolase</keyword>
<reference evidence="15" key="1">
    <citation type="submission" date="2022-08" db="EMBL/GenBank/DDBJ databases">
        <title>Draft genome sequencing of Roseisolibacter agri AW1220.</title>
        <authorList>
            <person name="Tobiishi Y."/>
            <person name="Tonouchi A."/>
        </authorList>
    </citation>
    <scope>NUCLEOTIDE SEQUENCE</scope>
    <source>
        <strain evidence="15">AW1220</strain>
    </source>
</reference>
<proteinExistence type="inferred from homology"/>
<comment type="cofactor">
    <cofactor evidence="1">
        <name>Zn(2+)</name>
        <dbReference type="ChEBI" id="CHEBI:29105"/>
    </cofactor>
</comment>
<keyword evidence="7" id="KW-0479">Metal-binding</keyword>
<evidence type="ECO:0000259" key="14">
    <source>
        <dbReference type="Pfam" id="PF02163"/>
    </source>
</evidence>
<evidence type="ECO:0000256" key="8">
    <source>
        <dbReference type="ARBA" id="ARBA00022801"/>
    </source>
</evidence>
<evidence type="ECO:0000256" key="2">
    <source>
        <dbReference type="ARBA" id="ARBA00004651"/>
    </source>
</evidence>
<comment type="subcellular location">
    <subcellularLocation>
        <location evidence="2">Cell membrane</location>
        <topology evidence="2">Multi-pass membrane protein</topology>
    </subcellularLocation>
</comment>
<dbReference type="EMBL" id="BRXS01000003">
    <property type="protein sequence ID" value="GLC25947.1"/>
    <property type="molecule type" value="Genomic_DNA"/>
</dbReference>
<dbReference type="GO" id="GO:0046872">
    <property type="term" value="F:metal ion binding"/>
    <property type="evidence" value="ECO:0007669"/>
    <property type="project" value="UniProtKB-KW"/>
</dbReference>
<keyword evidence="9" id="KW-0862">Zinc</keyword>
<dbReference type="InterPro" id="IPR044537">
    <property type="entry name" value="Rip2-like"/>
</dbReference>
<gene>
    <name evidence="15" type="ORF">rosag_24600</name>
</gene>
<keyword evidence="16" id="KW-1185">Reference proteome</keyword>
<keyword evidence="6 13" id="KW-0812">Transmembrane</keyword>
<comment type="similarity">
    <text evidence="3">Belongs to the peptidase M50B family.</text>
</comment>
<name>A0AA37V311_9BACT</name>
<evidence type="ECO:0000256" key="6">
    <source>
        <dbReference type="ARBA" id="ARBA00022692"/>
    </source>
</evidence>
<comment type="caution">
    <text evidence="15">The sequence shown here is derived from an EMBL/GenBank/DDBJ whole genome shotgun (WGS) entry which is preliminary data.</text>
</comment>
<evidence type="ECO:0000313" key="16">
    <source>
        <dbReference type="Proteomes" id="UP001161325"/>
    </source>
</evidence>
<evidence type="ECO:0000256" key="9">
    <source>
        <dbReference type="ARBA" id="ARBA00022833"/>
    </source>
</evidence>
<evidence type="ECO:0000256" key="1">
    <source>
        <dbReference type="ARBA" id="ARBA00001947"/>
    </source>
</evidence>
<evidence type="ECO:0000313" key="15">
    <source>
        <dbReference type="EMBL" id="GLC25947.1"/>
    </source>
</evidence>
<keyword evidence="10 13" id="KW-1133">Transmembrane helix</keyword>
<accession>A0AA37V311</accession>
<dbReference type="GO" id="GO:0008237">
    <property type="term" value="F:metallopeptidase activity"/>
    <property type="evidence" value="ECO:0007669"/>
    <property type="project" value="UniProtKB-KW"/>
</dbReference>
<dbReference type="InterPro" id="IPR008915">
    <property type="entry name" value="Peptidase_M50"/>
</dbReference>
<evidence type="ECO:0000256" key="7">
    <source>
        <dbReference type="ARBA" id="ARBA00022723"/>
    </source>
</evidence>
<feature type="domain" description="Peptidase M50" evidence="14">
    <location>
        <begin position="11"/>
        <end position="178"/>
    </location>
</feature>
<dbReference type="Pfam" id="PF02163">
    <property type="entry name" value="Peptidase_M50"/>
    <property type="match status" value="1"/>
</dbReference>
<dbReference type="RefSeq" id="WP_284350411.1">
    <property type="nucleotide sequence ID" value="NZ_BRXS01000003.1"/>
</dbReference>
<dbReference type="Proteomes" id="UP001161325">
    <property type="component" value="Unassembled WGS sequence"/>
</dbReference>
<keyword evidence="4" id="KW-1003">Cell membrane</keyword>
<dbReference type="AlphaFoldDB" id="A0AA37V311"/>
<dbReference type="PANTHER" id="PTHR35864">
    <property type="entry name" value="ZINC METALLOPROTEASE MJ0611-RELATED"/>
    <property type="match status" value="1"/>
</dbReference>
<feature type="transmembrane region" description="Helical" evidence="13">
    <location>
        <begin position="56"/>
        <end position="80"/>
    </location>
</feature>
<dbReference type="GO" id="GO:0005886">
    <property type="term" value="C:plasma membrane"/>
    <property type="evidence" value="ECO:0007669"/>
    <property type="project" value="UniProtKB-SubCell"/>
</dbReference>
<keyword evidence="5" id="KW-0645">Protease</keyword>